<protein>
    <submittedName>
        <fullName evidence="1">Uncharacterized protein</fullName>
    </submittedName>
</protein>
<organism evidence="1 2">
    <name type="scientific">Sphingomonas xinjiangensis</name>
    <dbReference type="NCBI Taxonomy" id="643568"/>
    <lineage>
        <taxon>Bacteria</taxon>
        <taxon>Pseudomonadati</taxon>
        <taxon>Pseudomonadota</taxon>
        <taxon>Alphaproteobacteria</taxon>
        <taxon>Sphingomonadales</taxon>
        <taxon>Sphingomonadaceae</taxon>
        <taxon>Sphingomonas</taxon>
    </lineage>
</organism>
<proteinExistence type="predicted"/>
<dbReference type="EMBL" id="JACIJF010000001">
    <property type="protein sequence ID" value="MBB5709234.1"/>
    <property type="molecule type" value="Genomic_DNA"/>
</dbReference>
<sequence>MTITPATLRQLPLAEIGAVTFYKRDEITTDLICCEVDVGGQVWSFHEEAAGWSDLIAYLSALPGFRTDWFETVTSDPFSTSETVAFERR</sequence>
<reference evidence="1 2" key="1">
    <citation type="submission" date="2020-08" db="EMBL/GenBank/DDBJ databases">
        <title>Genomic Encyclopedia of Type Strains, Phase IV (KMG-IV): sequencing the most valuable type-strain genomes for metagenomic binning, comparative biology and taxonomic classification.</title>
        <authorList>
            <person name="Goeker M."/>
        </authorList>
    </citation>
    <scope>NUCLEOTIDE SEQUENCE [LARGE SCALE GENOMIC DNA]</scope>
    <source>
        <strain evidence="1 2">DSM 26736</strain>
    </source>
</reference>
<comment type="caution">
    <text evidence="1">The sequence shown here is derived from an EMBL/GenBank/DDBJ whole genome shotgun (WGS) entry which is preliminary data.</text>
</comment>
<gene>
    <name evidence="1" type="ORF">FHT02_000440</name>
</gene>
<keyword evidence="2" id="KW-1185">Reference proteome</keyword>
<dbReference type="AlphaFoldDB" id="A0A840Y8Q8"/>
<name>A0A840Y8Q8_9SPHN</name>
<accession>A0A840Y8Q8</accession>
<evidence type="ECO:0000313" key="2">
    <source>
        <dbReference type="Proteomes" id="UP000527143"/>
    </source>
</evidence>
<dbReference type="RefSeq" id="WP_184083761.1">
    <property type="nucleotide sequence ID" value="NZ_JACIJF010000001.1"/>
</dbReference>
<evidence type="ECO:0000313" key="1">
    <source>
        <dbReference type="EMBL" id="MBB5709234.1"/>
    </source>
</evidence>
<dbReference type="Proteomes" id="UP000527143">
    <property type="component" value="Unassembled WGS sequence"/>
</dbReference>